<feature type="transmembrane region" description="Helical" evidence="1">
    <location>
        <begin position="175"/>
        <end position="196"/>
    </location>
</feature>
<feature type="transmembrane region" description="Helical" evidence="1">
    <location>
        <begin position="59"/>
        <end position="79"/>
    </location>
</feature>
<dbReference type="Pfam" id="PF06695">
    <property type="entry name" value="Sm_multidrug_ex"/>
    <property type="match status" value="1"/>
</dbReference>
<protein>
    <recommendedName>
        <fullName evidence="4">Small multi-drug export protein</fullName>
    </recommendedName>
</protein>
<gene>
    <name evidence="2" type="ORF">CSA56_13840</name>
</gene>
<dbReference type="Proteomes" id="UP000230821">
    <property type="component" value="Unassembled WGS sequence"/>
</dbReference>
<evidence type="ECO:0000313" key="3">
    <source>
        <dbReference type="Proteomes" id="UP000230821"/>
    </source>
</evidence>
<reference evidence="2 3" key="1">
    <citation type="submission" date="2017-10" db="EMBL/GenBank/DDBJ databases">
        <title>Novel microbial diversity and functional potential in the marine mammal oral microbiome.</title>
        <authorList>
            <person name="Dudek N.K."/>
            <person name="Sun C.L."/>
            <person name="Burstein D."/>
            <person name="Kantor R.S."/>
            <person name="Aliaga Goltsman D.S."/>
            <person name="Bik E.M."/>
            <person name="Thomas B.C."/>
            <person name="Banfield J.F."/>
            <person name="Relman D.A."/>
        </authorList>
    </citation>
    <scope>NUCLEOTIDE SEQUENCE [LARGE SCALE GENOMIC DNA]</scope>
    <source>
        <strain evidence="2">DOLJORAL78_47_16</strain>
    </source>
</reference>
<name>A0A2G6KB30_9BACT</name>
<keyword evidence="1" id="KW-0812">Transmembrane</keyword>
<comment type="caution">
    <text evidence="2">The sequence shown here is derived from an EMBL/GenBank/DDBJ whole genome shotgun (WGS) entry which is preliminary data.</text>
</comment>
<dbReference type="EMBL" id="PDSK01000106">
    <property type="protein sequence ID" value="PIE32873.1"/>
    <property type="molecule type" value="Genomic_DNA"/>
</dbReference>
<evidence type="ECO:0000313" key="2">
    <source>
        <dbReference type="EMBL" id="PIE32873.1"/>
    </source>
</evidence>
<evidence type="ECO:0008006" key="4">
    <source>
        <dbReference type="Google" id="ProtNLM"/>
    </source>
</evidence>
<feature type="transmembrane region" description="Helical" evidence="1">
    <location>
        <begin position="208"/>
        <end position="228"/>
    </location>
</feature>
<evidence type="ECO:0000256" key="1">
    <source>
        <dbReference type="SAM" id="Phobius"/>
    </source>
</evidence>
<feature type="transmembrane region" description="Helical" evidence="1">
    <location>
        <begin position="142"/>
        <end position="169"/>
    </location>
</feature>
<organism evidence="2 3">
    <name type="scientific">candidate division KSB3 bacterium</name>
    <dbReference type="NCBI Taxonomy" id="2044937"/>
    <lineage>
        <taxon>Bacteria</taxon>
        <taxon>candidate division KSB3</taxon>
    </lineage>
</organism>
<sequence length="235" mass="26746">MNERNTEQSQWQSPLEKFFRTHLLESPEGHIFLTGLGVGLLYLLWIGMNGFWDVQRLQILVAMTATHVLFGRAAGVSFGLATQLDHLTILATSMIIESIVLLLFYPLFVFSWRHLLVLPTLKKMMSRMHTAAEKHRQFIKRYGLLGLFAFVWFPFWMTGSLVGCVIGFLLELKPWSTIGVVLGAAYSAILSWVFLLQHVHEHFAGFSPHTPFVILAILIAIAVLGYFIQRRASEK</sequence>
<proteinExistence type="predicted"/>
<dbReference type="AlphaFoldDB" id="A0A2G6KB30"/>
<dbReference type="InterPro" id="IPR009577">
    <property type="entry name" value="Sm_multidrug_ex"/>
</dbReference>
<feature type="transmembrane region" description="Helical" evidence="1">
    <location>
        <begin position="29"/>
        <end position="47"/>
    </location>
</feature>
<keyword evidence="1" id="KW-0472">Membrane</keyword>
<accession>A0A2G6KB30</accession>
<keyword evidence="1" id="KW-1133">Transmembrane helix</keyword>